<keyword evidence="3" id="KW-1185">Reference proteome</keyword>
<evidence type="ECO:0000313" key="2">
    <source>
        <dbReference type="EMBL" id="ERK57531.1"/>
    </source>
</evidence>
<dbReference type="EMBL" id="AWVP01000065">
    <property type="protein sequence ID" value="ERK57531.1"/>
    <property type="molecule type" value="Genomic_DNA"/>
</dbReference>
<keyword evidence="1" id="KW-0472">Membrane</keyword>
<dbReference type="AlphaFoldDB" id="U2QM15"/>
<keyword evidence="1" id="KW-1133">Transmembrane helix</keyword>
<dbReference type="HOGENOM" id="CLU_145319_0_0_9"/>
<gene>
    <name evidence="2" type="ORF">HMPREF1983_01080</name>
</gene>
<comment type="caution">
    <text evidence="2">The sequence shown here is derived from an EMBL/GenBank/DDBJ whole genome shotgun (WGS) entry which is preliminary data.</text>
</comment>
<keyword evidence="1" id="KW-0812">Transmembrane</keyword>
<evidence type="ECO:0000313" key="3">
    <source>
        <dbReference type="Proteomes" id="UP000016637"/>
    </source>
</evidence>
<name>U2QM15_9BACL</name>
<protein>
    <submittedName>
        <fullName evidence="2">Uncharacterized protein</fullName>
    </submittedName>
</protein>
<reference evidence="2 3" key="1">
    <citation type="submission" date="2013-08" db="EMBL/GenBank/DDBJ databases">
        <authorList>
            <person name="Weinstock G."/>
            <person name="Sodergren E."/>
            <person name="Wylie T."/>
            <person name="Fulton L."/>
            <person name="Fulton R."/>
            <person name="Fronick C."/>
            <person name="O'Laughlin M."/>
            <person name="Godfrey J."/>
            <person name="Miner T."/>
            <person name="Herter B."/>
            <person name="Appelbaum E."/>
            <person name="Cordes M."/>
            <person name="Lek S."/>
            <person name="Wollam A."/>
            <person name="Pepin K.H."/>
            <person name="Palsikar V.B."/>
            <person name="Mitreva M."/>
            <person name="Wilson R.K."/>
        </authorList>
    </citation>
    <scope>NUCLEOTIDE SEQUENCE [LARGE SCALE GENOMIC DNA]</scope>
    <source>
        <strain evidence="2 3">ATCC 700627</strain>
    </source>
</reference>
<proteinExistence type="predicted"/>
<dbReference type="eggNOG" id="ENOG50332S6">
    <property type="taxonomic scope" value="Bacteria"/>
</dbReference>
<sequence length="158" mass="18811">MMINFDVRKSVQYKYIKYKFKGECFRNEALKNLNEDEKEKILIKATKKTRKITWIIIMVYIPVTLLFIFGFVMNYKYLDNPFIKWYRGVLESVFPLINGDWGSAMYEKRGTFLTIYIMLLPALIINAAPLFIPIFITADIVLKNRIKEITERGFENER</sequence>
<organism evidence="2 3">
    <name type="scientific">Gemella bergeri ATCC 700627</name>
    <dbReference type="NCBI Taxonomy" id="1321820"/>
    <lineage>
        <taxon>Bacteria</taxon>
        <taxon>Bacillati</taxon>
        <taxon>Bacillota</taxon>
        <taxon>Bacilli</taxon>
        <taxon>Bacillales</taxon>
        <taxon>Gemellaceae</taxon>
        <taxon>Gemella</taxon>
    </lineage>
</organism>
<accession>U2QM15</accession>
<dbReference type="Proteomes" id="UP000016637">
    <property type="component" value="Unassembled WGS sequence"/>
</dbReference>
<dbReference type="PATRIC" id="fig|1321820.3.peg.1051"/>
<feature type="transmembrane region" description="Helical" evidence="1">
    <location>
        <begin position="52"/>
        <end position="72"/>
    </location>
</feature>
<evidence type="ECO:0000256" key="1">
    <source>
        <dbReference type="SAM" id="Phobius"/>
    </source>
</evidence>
<feature type="transmembrane region" description="Helical" evidence="1">
    <location>
        <begin position="115"/>
        <end position="142"/>
    </location>
</feature>